<name>A0ABD1YIZ0_9MARC</name>
<evidence type="ECO:0000313" key="1">
    <source>
        <dbReference type="EMBL" id="KAL2630746.1"/>
    </source>
</evidence>
<dbReference type="Proteomes" id="UP001605036">
    <property type="component" value="Unassembled WGS sequence"/>
</dbReference>
<keyword evidence="2" id="KW-1185">Reference proteome</keyword>
<comment type="caution">
    <text evidence="1">The sequence shown here is derived from an EMBL/GenBank/DDBJ whole genome shotgun (WGS) entry which is preliminary data.</text>
</comment>
<organism evidence="1 2">
    <name type="scientific">Riccia fluitans</name>
    <dbReference type="NCBI Taxonomy" id="41844"/>
    <lineage>
        <taxon>Eukaryota</taxon>
        <taxon>Viridiplantae</taxon>
        <taxon>Streptophyta</taxon>
        <taxon>Embryophyta</taxon>
        <taxon>Marchantiophyta</taxon>
        <taxon>Marchantiopsida</taxon>
        <taxon>Marchantiidae</taxon>
        <taxon>Marchantiales</taxon>
        <taxon>Ricciaceae</taxon>
        <taxon>Riccia</taxon>
    </lineage>
</organism>
<evidence type="ECO:0000313" key="2">
    <source>
        <dbReference type="Proteomes" id="UP001605036"/>
    </source>
</evidence>
<sequence>MEVVMKMRKRERGSRKVISGDTVTFGRNRHCMWRLPAAVVSAGILLPEWASQDDWDAIWWTLEHYRRSAWNSQDRVSLGASRTPEGLKRTLPFSDWYGPEEGSKVEGIPIIDGE</sequence>
<gene>
    <name evidence="1" type="ORF">R1flu_015432</name>
</gene>
<proteinExistence type="predicted"/>
<protein>
    <submittedName>
        <fullName evidence="1">Uncharacterized protein</fullName>
    </submittedName>
</protein>
<accession>A0ABD1YIZ0</accession>
<reference evidence="1 2" key="1">
    <citation type="submission" date="2024-09" db="EMBL/GenBank/DDBJ databases">
        <title>Chromosome-scale assembly of Riccia fluitans.</title>
        <authorList>
            <person name="Paukszto L."/>
            <person name="Sawicki J."/>
            <person name="Karawczyk K."/>
            <person name="Piernik-Szablinska J."/>
            <person name="Szczecinska M."/>
            <person name="Mazdziarz M."/>
        </authorList>
    </citation>
    <scope>NUCLEOTIDE SEQUENCE [LARGE SCALE GENOMIC DNA]</scope>
    <source>
        <strain evidence="1">Rf_01</strain>
        <tissue evidence="1">Aerial parts of the thallus</tissue>
    </source>
</reference>
<dbReference type="AlphaFoldDB" id="A0ABD1YIZ0"/>
<dbReference type="EMBL" id="JBHFFA010000004">
    <property type="protein sequence ID" value="KAL2630746.1"/>
    <property type="molecule type" value="Genomic_DNA"/>
</dbReference>